<keyword evidence="5" id="KW-0032">Aminotransferase</keyword>
<dbReference type="GO" id="GO:0030170">
    <property type="term" value="F:pyridoxal phosphate binding"/>
    <property type="evidence" value="ECO:0007669"/>
    <property type="project" value="TreeGrafter"/>
</dbReference>
<dbReference type="CDD" id="cd00616">
    <property type="entry name" value="AHBA_syn"/>
    <property type="match status" value="1"/>
</dbReference>
<reference evidence="5 6" key="1">
    <citation type="submission" date="2019-10" db="EMBL/GenBank/DDBJ databases">
        <title>Comparative genomics of sulfur disproportionating microorganisms.</title>
        <authorList>
            <person name="Ward L.M."/>
            <person name="Bertran E."/>
            <person name="Johnston D."/>
        </authorList>
    </citation>
    <scope>NUCLEOTIDE SEQUENCE [LARGE SCALE GENOMIC DNA]</scope>
    <source>
        <strain evidence="5 6">DSM 14055</strain>
    </source>
</reference>
<accession>A0A6N7IPB7</accession>
<evidence type="ECO:0000256" key="4">
    <source>
        <dbReference type="SAM" id="MobiDB-lite"/>
    </source>
</evidence>
<gene>
    <name evidence="5" type="primary">pseC</name>
    <name evidence="5" type="ORF">GFC01_04005</name>
</gene>
<comment type="similarity">
    <text evidence="3">Belongs to the DegT/DnrJ/EryC1 family.</text>
</comment>
<dbReference type="InterPro" id="IPR020026">
    <property type="entry name" value="PseC"/>
</dbReference>
<dbReference type="GO" id="GO:0008483">
    <property type="term" value="F:transaminase activity"/>
    <property type="evidence" value="ECO:0007669"/>
    <property type="project" value="UniProtKB-KW"/>
</dbReference>
<dbReference type="Proteomes" id="UP000441717">
    <property type="component" value="Unassembled WGS sequence"/>
</dbReference>
<dbReference type="RefSeq" id="WP_152945367.1">
    <property type="nucleotide sequence ID" value="NZ_WHYR01000007.1"/>
</dbReference>
<keyword evidence="5" id="KW-0808">Transferase</keyword>
<evidence type="ECO:0000256" key="3">
    <source>
        <dbReference type="RuleBase" id="RU004508"/>
    </source>
</evidence>
<comment type="caution">
    <text evidence="5">The sequence shown here is derived from an EMBL/GenBank/DDBJ whole genome shotgun (WGS) entry which is preliminary data.</text>
</comment>
<dbReference type="GO" id="GO:0000271">
    <property type="term" value="P:polysaccharide biosynthetic process"/>
    <property type="evidence" value="ECO:0007669"/>
    <property type="project" value="TreeGrafter"/>
</dbReference>
<dbReference type="NCBIfam" id="TIGR03588">
    <property type="entry name" value="PseC"/>
    <property type="match status" value="1"/>
</dbReference>
<dbReference type="InterPro" id="IPR000653">
    <property type="entry name" value="DegT/StrS_aminotransferase"/>
</dbReference>
<dbReference type="Pfam" id="PF01041">
    <property type="entry name" value="DegT_DnrJ_EryC1"/>
    <property type="match status" value="1"/>
</dbReference>
<feature type="region of interest" description="Disordered" evidence="4">
    <location>
        <begin position="1"/>
        <end position="22"/>
    </location>
</feature>
<dbReference type="PANTHER" id="PTHR30244">
    <property type="entry name" value="TRANSAMINASE"/>
    <property type="match status" value="1"/>
</dbReference>
<dbReference type="InterPro" id="IPR015421">
    <property type="entry name" value="PyrdxlP-dep_Trfase_major"/>
</dbReference>
<dbReference type="PIRSF" id="PIRSF000390">
    <property type="entry name" value="PLP_StrS"/>
    <property type="match status" value="1"/>
</dbReference>
<dbReference type="InterPro" id="IPR015424">
    <property type="entry name" value="PyrdxlP-dep_Trfase"/>
</dbReference>
<organism evidence="5 6">
    <name type="scientific">Desulfofundulus thermobenzoicus</name>
    <dbReference type="NCBI Taxonomy" id="29376"/>
    <lineage>
        <taxon>Bacteria</taxon>
        <taxon>Bacillati</taxon>
        <taxon>Bacillota</taxon>
        <taxon>Clostridia</taxon>
        <taxon>Eubacteriales</taxon>
        <taxon>Peptococcaceae</taxon>
        <taxon>Desulfofundulus</taxon>
    </lineage>
</organism>
<dbReference type="InterPro" id="IPR015422">
    <property type="entry name" value="PyrdxlP-dep_Trfase_small"/>
</dbReference>
<dbReference type="PANTHER" id="PTHR30244:SF34">
    <property type="entry name" value="DTDP-4-AMINO-4,6-DIDEOXYGALACTOSE TRANSAMINASE"/>
    <property type="match status" value="1"/>
</dbReference>
<proteinExistence type="inferred from homology"/>
<protein>
    <submittedName>
        <fullName evidence="5">UDP-4-amino-4, 6-dideoxy-N-acetyl-beta-L-altrosamine transaminase</fullName>
        <ecNumber evidence="5">2.6.1.92</ecNumber>
    </submittedName>
</protein>
<dbReference type="OrthoDB" id="9810913at2"/>
<name>A0A6N7IPB7_9FIRM</name>
<keyword evidence="6" id="KW-1185">Reference proteome</keyword>
<evidence type="ECO:0000313" key="6">
    <source>
        <dbReference type="Proteomes" id="UP000441717"/>
    </source>
</evidence>
<dbReference type="AlphaFoldDB" id="A0A6N7IPB7"/>
<evidence type="ECO:0000256" key="1">
    <source>
        <dbReference type="PIRSR" id="PIRSR000390-1"/>
    </source>
</evidence>
<feature type="modified residue" description="N6-(pyridoxal phosphate)lysine" evidence="2">
    <location>
        <position position="210"/>
    </location>
</feature>
<sequence length="422" mass="47553">MDDQYRQKGRHNGPGRHLPAIAGGRPVRETYLPYARQWIEEDDIRAVTRVLRSDWLTTGPTLAEFERQFAARVGARYAVAFSSGTAALHGACFAAGVGRGDEVITSPITFAASANCALYLGAKPVFADIDPHTYNIDPAEIEKKITPATRVILPVHFTGQPCDLDPIHALAAKHNLTVIEDAAHALGAEYRGRPIGGLSDMTIFSFHPVKHITTGEGGMVTTNSEEYRQWLLLFRNHGIVRDPDLLVDDQGPWYYEMQDLGYNYRLTDIQAALGLSQLARLDRFLERRREIAQMYNEAFAHLPEVTIPYQAPHARSAWHLYVLALNPDRLKASRRRIFEALRAENIGVNVHYIPVYRHPYYRWLGDPDSCSLSGFYCPNAEDLYQRIITLPLFPAMTDRDVRDVIAAVKKVILWYSGDVSVH</sequence>
<dbReference type="Gene3D" id="3.40.640.10">
    <property type="entry name" value="Type I PLP-dependent aspartate aminotransferase-like (Major domain)"/>
    <property type="match status" value="1"/>
</dbReference>
<dbReference type="SUPFAM" id="SSF53383">
    <property type="entry name" value="PLP-dependent transferases"/>
    <property type="match status" value="1"/>
</dbReference>
<dbReference type="EC" id="2.6.1.92" evidence="5"/>
<evidence type="ECO:0000313" key="5">
    <source>
        <dbReference type="EMBL" id="MQL51439.1"/>
    </source>
</evidence>
<dbReference type="Gene3D" id="3.90.1150.10">
    <property type="entry name" value="Aspartate Aminotransferase, domain 1"/>
    <property type="match status" value="1"/>
</dbReference>
<keyword evidence="2 3" id="KW-0663">Pyridoxal phosphate</keyword>
<evidence type="ECO:0000256" key="2">
    <source>
        <dbReference type="PIRSR" id="PIRSR000390-2"/>
    </source>
</evidence>
<dbReference type="EMBL" id="WHYR01000007">
    <property type="protein sequence ID" value="MQL51439.1"/>
    <property type="molecule type" value="Genomic_DNA"/>
</dbReference>
<feature type="active site" description="Proton acceptor" evidence="1">
    <location>
        <position position="210"/>
    </location>
</feature>